<comment type="caution">
    <text evidence="6">The sequence shown here is derived from an EMBL/GenBank/DDBJ whole genome shotgun (WGS) entry which is preliminary data.</text>
</comment>
<dbReference type="NCBIfam" id="NF002325">
    <property type="entry name" value="PRK01278.1"/>
    <property type="match status" value="1"/>
</dbReference>
<protein>
    <recommendedName>
        <fullName evidence="5">Acetylornithine aminotransferase</fullName>
        <shortName evidence="5">ACOAT</shortName>
        <ecNumber evidence="5">2.6.1.11</ecNumber>
    </recommendedName>
</protein>
<comment type="cofactor">
    <cofactor evidence="5">
        <name>pyridoxal 5'-phosphate</name>
        <dbReference type="ChEBI" id="CHEBI:597326"/>
    </cofactor>
    <text evidence="5">Binds 1 pyridoxal phosphate per subunit.</text>
</comment>
<sequence length="391" mass="43171">MLKDLESQHVMHTYNRFDVVLDRGEGCYIYDNYGKKYLDMGSGIAVNSLGYSHPKLMKSLEGQLHKLMHTSNLYYTKPQIETAALLAKYSGFKKVFFCNSGTEANEAAIKIARKHGVSQSPTKTQMISMTGGFHGRTYGALTATAQEKYQAPFKPMVPGFNYVEYNNIQQLKQVITHDTCGVILEVIQGESGIHVADKCYLKEVMKLCHDYNALLIIDEVQTGVGRTGSLFAYSQFDIEPDVITTAKGLGAGLPIGAVLVKEKADILVPGDHGTTFGGNLMATTAAQVVIGELCENNLLQHVQEIGNYLKEKLECLKKRKNEVVDVRGMGLMIGIELSIPARHVINQCIEEGLLVIGAGENVIRFLPPLIIEKQHVDEAVTLLEKVIEQYS</sequence>
<feature type="binding site" evidence="5">
    <location>
        <begin position="101"/>
        <end position="102"/>
    </location>
    <ligand>
        <name>pyridoxal 5'-phosphate</name>
        <dbReference type="ChEBI" id="CHEBI:597326"/>
    </ligand>
</feature>
<dbReference type="EMBL" id="JAQIFT010000010">
    <property type="protein sequence ID" value="MDA3730243.1"/>
    <property type="molecule type" value="Genomic_DNA"/>
</dbReference>
<dbReference type="PROSITE" id="PS00600">
    <property type="entry name" value="AA_TRANSFER_CLASS_3"/>
    <property type="match status" value="1"/>
</dbReference>
<dbReference type="PANTHER" id="PTHR11986:SF79">
    <property type="entry name" value="ACETYLORNITHINE AMINOTRANSFERASE, MITOCHONDRIAL"/>
    <property type="match status" value="1"/>
</dbReference>
<comment type="pathway">
    <text evidence="5">Amino-acid biosynthesis; L-arginine biosynthesis; N(2)-acetyl-L-ornithine from L-glutamate: step 4/4.</text>
</comment>
<dbReference type="GO" id="GO:0005737">
    <property type="term" value="C:cytoplasm"/>
    <property type="evidence" value="ECO:0007669"/>
    <property type="project" value="UniProtKB-SubCell"/>
</dbReference>
<keyword evidence="5" id="KW-0963">Cytoplasm</keyword>
<feature type="modified residue" description="N6-(pyridoxal phosphate)lysine" evidence="5">
    <location>
        <position position="247"/>
    </location>
</feature>
<evidence type="ECO:0000256" key="4">
    <source>
        <dbReference type="ARBA" id="ARBA00022898"/>
    </source>
</evidence>
<dbReference type="GO" id="GO:0003992">
    <property type="term" value="F:N2-acetyl-L-ornithine:2-oxoglutarate 5-aminotransferase activity"/>
    <property type="evidence" value="ECO:0007669"/>
    <property type="project" value="UniProtKB-UniRule"/>
</dbReference>
<accession>A0AA42DK81</accession>
<dbReference type="EC" id="2.6.1.11" evidence="5"/>
<dbReference type="GO" id="GO:0006526">
    <property type="term" value="P:L-arginine biosynthetic process"/>
    <property type="evidence" value="ECO:0007669"/>
    <property type="project" value="UniProtKB-UniRule"/>
</dbReference>
<dbReference type="RefSeq" id="WP_271010926.1">
    <property type="nucleotide sequence ID" value="NZ_JAQIFT010000010.1"/>
</dbReference>
<dbReference type="HAMAP" id="MF_01107">
    <property type="entry name" value="ArgD_aminotrans_3"/>
    <property type="match status" value="1"/>
</dbReference>
<comment type="catalytic activity">
    <reaction evidence="5">
        <text>N(2)-acetyl-L-ornithine + 2-oxoglutarate = N-acetyl-L-glutamate 5-semialdehyde + L-glutamate</text>
        <dbReference type="Rhea" id="RHEA:18049"/>
        <dbReference type="ChEBI" id="CHEBI:16810"/>
        <dbReference type="ChEBI" id="CHEBI:29123"/>
        <dbReference type="ChEBI" id="CHEBI:29985"/>
        <dbReference type="ChEBI" id="CHEBI:57805"/>
        <dbReference type="EC" id="2.6.1.11"/>
    </reaction>
</comment>
<dbReference type="InterPro" id="IPR050103">
    <property type="entry name" value="Class-III_PLP-dep_AT"/>
</dbReference>
<dbReference type="AlphaFoldDB" id="A0AA42DK81"/>
<dbReference type="InterPro" id="IPR015424">
    <property type="entry name" value="PyrdxlP-dep_Trfase"/>
</dbReference>
<dbReference type="PANTHER" id="PTHR11986">
    <property type="entry name" value="AMINOTRANSFERASE CLASS III"/>
    <property type="match status" value="1"/>
</dbReference>
<keyword evidence="5" id="KW-0055">Arginine biosynthesis</keyword>
<dbReference type="Gene3D" id="3.90.1150.10">
    <property type="entry name" value="Aspartate Aminotransferase, domain 1"/>
    <property type="match status" value="1"/>
</dbReference>
<dbReference type="CDD" id="cd00610">
    <property type="entry name" value="OAT_like"/>
    <property type="match status" value="1"/>
</dbReference>
<evidence type="ECO:0000313" key="6">
    <source>
        <dbReference type="EMBL" id="MDA3730243.1"/>
    </source>
</evidence>
<keyword evidence="3 5" id="KW-0808">Transferase</keyword>
<dbReference type="PIRSF" id="PIRSF000521">
    <property type="entry name" value="Transaminase_4ab_Lys_Orn"/>
    <property type="match status" value="1"/>
</dbReference>
<gene>
    <name evidence="5" type="primary">argD</name>
    <name evidence="6" type="ORF">PBV87_01820</name>
</gene>
<comment type="miscellaneous">
    <text evidence="5">May also have succinyldiaminopimelate aminotransferase activity, thus carrying out the corresponding step in lysine biosynthesis.</text>
</comment>
<feature type="binding site" evidence="5">
    <location>
        <position position="133"/>
    </location>
    <ligand>
        <name>pyridoxal 5'-phosphate</name>
        <dbReference type="ChEBI" id="CHEBI:597326"/>
    </ligand>
</feature>
<feature type="binding site" evidence="5">
    <location>
        <position position="136"/>
    </location>
    <ligand>
        <name>N(2)-acetyl-L-ornithine</name>
        <dbReference type="ChEBI" id="CHEBI:57805"/>
    </ligand>
</feature>
<feature type="binding site" evidence="5">
    <location>
        <position position="275"/>
    </location>
    <ligand>
        <name>pyridoxal 5'-phosphate</name>
        <dbReference type="ChEBI" id="CHEBI:597326"/>
    </ligand>
</feature>
<comment type="subcellular location">
    <subcellularLocation>
        <location evidence="5">Cytoplasm</location>
    </subcellularLocation>
</comment>
<comment type="similarity">
    <text evidence="5">Belongs to the class-III pyridoxal-phosphate-dependent aminotransferase family. ArgD subfamily.</text>
</comment>
<dbReference type="NCBIfam" id="TIGR00707">
    <property type="entry name" value="argD"/>
    <property type="match status" value="1"/>
</dbReference>
<proteinExistence type="inferred from homology"/>
<dbReference type="InterPro" id="IPR005814">
    <property type="entry name" value="Aminotrans_3"/>
</dbReference>
<evidence type="ECO:0000256" key="2">
    <source>
        <dbReference type="ARBA" id="ARBA00022605"/>
    </source>
</evidence>
<dbReference type="InterPro" id="IPR015422">
    <property type="entry name" value="PyrdxlP-dep_Trfase_small"/>
</dbReference>
<organism evidence="6 7">
    <name type="scientific">Holtiella tumoricola</name>
    <dbReference type="NCBI Taxonomy" id="3018743"/>
    <lineage>
        <taxon>Bacteria</taxon>
        <taxon>Bacillati</taxon>
        <taxon>Bacillota</taxon>
        <taxon>Clostridia</taxon>
        <taxon>Lachnospirales</taxon>
        <taxon>Cellulosilyticaceae</taxon>
        <taxon>Holtiella</taxon>
    </lineage>
</organism>
<dbReference type="SUPFAM" id="SSF53383">
    <property type="entry name" value="PLP-dependent transferases"/>
    <property type="match status" value="1"/>
</dbReference>
<comment type="subunit">
    <text evidence="5">Homodimer.</text>
</comment>
<keyword evidence="2 5" id="KW-0028">Amino-acid biosynthesis</keyword>
<name>A0AA42DK81_9FIRM</name>
<reference evidence="6" key="1">
    <citation type="journal article" date="2023" name="Int. J. Syst. Evol. Microbiol.">
        <title>&lt;i&gt;Holtiella tumoricola&lt;/i&gt; gen. nov. sp. nov., isolated from a human clinical sample.</title>
        <authorList>
            <person name="Allen-Vercoe E."/>
            <person name="Daigneault M.C."/>
            <person name="Vancuren S.J."/>
            <person name="Cochrane K."/>
            <person name="O'Neal L.L."/>
            <person name="Sankaranarayanan K."/>
            <person name="Lawson P.A."/>
        </authorList>
    </citation>
    <scope>NUCLEOTIDE SEQUENCE</scope>
    <source>
        <strain evidence="6">CC70A</strain>
    </source>
</reference>
<keyword evidence="1 5" id="KW-0032">Aminotransferase</keyword>
<feature type="binding site" evidence="5">
    <location>
        <position position="274"/>
    </location>
    <ligand>
        <name>N(2)-acetyl-L-ornithine</name>
        <dbReference type="ChEBI" id="CHEBI:57805"/>
    </ligand>
</feature>
<dbReference type="InterPro" id="IPR049704">
    <property type="entry name" value="Aminotrans_3_PPA_site"/>
</dbReference>
<evidence type="ECO:0000256" key="1">
    <source>
        <dbReference type="ARBA" id="ARBA00022576"/>
    </source>
</evidence>
<dbReference type="Gene3D" id="3.40.640.10">
    <property type="entry name" value="Type I PLP-dependent aspartate aminotransferase-like (Major domain)"/>
    <property type="match status" value="1"/>
</dbReference>
<dbReference type="FunFam" id="3.40.640.10:FF:000004">
    <property type="entry name" value="Acetylornithine aminotransferase"/>
    <property type="match status" value="1"/>
</dbReference>
<keyword evidence="7" id="KW-1185">Reference proteome</keyword>
<dbReference type="Pfam" id="PF00202">
    <property type="entry name" value="Aminotran_3"/>
    <property type="match status" value="1"/>
</dbReference>
<evidence type="ECO:0000256" key="5">
    <source>
        <dbReference type="HAMAP-Rule" id="MF_01107"/>
    </source>
</evidence>
<keyword evidence="4 5" id="KW-0663">Pyridoxal phosphate</keyword>
<dbReference type="InterPro" id="IPR015421">
    <property type="entry name" value="PyrdxlP-dep_Trfase_major"/>
</dbReference>
<dbReference type="Proteomes" id="UP001169242">
    <property type="component" value="Unassembled WGS sequence"/>
</dbReference>
<dbReference type="GO" id="GO:0042802">
    <property type="term" value="F:identical protein binding"/>
    <property type="evidence" value="ECO:0007669"/>
    <property type="project" value="TreeGrafter"/>
</dbReference>
<evidence type="ECO:0000313" key="7">
    <source>
        <dbReference type="Proteomes" id="UP001169242"/>
    </source>
</evidence>
<dbReference type="GO" id="GO:0030170">
    <property type="term" value="F:pyridoxal phosphate binding"/>
    <property type="evidence" value="ECO:0007669"/>
    <property type="project" value="InterPro"/>
</dbReference>
<feature type="binding site" evidence="5">
    <location>
        <begin position="218"/>
        <end position="221"/>
    </location>
    <ligand>
        <name>pyridoxal 5'-phosphate</name>
        <dbReference type="ChEBI" id="CHEBI:597326"/>
    </ligand>
</feature>
<evidence type="ECO:0000256" key="3">
    <source>
        <dbReference type="ARBA" id="ARBA00022679"/>
    </source>
</evidence>
<dbReference type="InterPro" id="IPR004636">
    <property type="entry name" value="AcOrn/SuccOrn_fam"/>
</dbReference>